<sequence>MFLGCASLLPPERRVYPNNPVLLPKDIDIHQWMETKLKQHPKRLGSRQMNQGEYKFTYFRKEFTSLGSYRACTGLIRSVNPEQIELYNLISMINHGNYTTNKRSKGGDLGPMNEKERTEILLPCIEEFLEPPGSKE</sequence>
<accession>A0A4Z1A972</accession>
<reference evidence="1" key="1">
    <citation type="journal article" date="2019" name="PLoS Negl. Trop. Dis.">
        <title>Revisiting the worldwide diversity of Leptospira species in the environment.</title>
        <authorList>
            <person name="Vincent A.T."/>
            <person name="Schiettekatte O."/>
            <person name="Bourhy P."/>
            <person name="Veyrier F.J."/>
            <person name="Picardeau M."/>
        </authorList>
    </citation>
    <scope>NUCLEOTIDE SEQUENCE [LARGE SCALE GENOMIC DNA]</scope>
    <source>
        <strain evidence="1">201702422</strain>
    </source>
</reference>
<dbReference type="AlphaFoldDB" id="A0A4Z1A972"/>
<dbReference type="OrthoDB" id="330074at2"/>
<evidence type="ECO:0000313" key="2">
    <source>
        <dbReference type="Proteomes" id="UP000298263"/>
    </source>
</evidence>
<dbReference type="EMBL" id="RQGP01000027">
    <property type="protein sequence ID" value="TGL87953.1"/>
    <property type="molecule type" value="Genomic_DNA"/>
</dbReference>
<comment type="caution">
    <text evidence="1">The sequence shown here is derived from an EMBL/GenBank/DDBJ whole genome shotgun (WGS) entry which is preliminary data.</text>
</comment>
<dbReference type="Proteomes" id="UP000298263">
    <property type="component" value="Unassembled WGS sequence"/>
</dbReference>
<proteinExistence type="predicted"/>
<organism evidence="1 2">
    <name type="scientific">Leptospira congkakensis</name>
    <dbReference type="NCBI Taxonomy" id="2484932"/>
    <lineage>
        <taxon>Bacteria</taxon>
        <taxon>Pseudomonadati</taxon>
        <taxon>Spirochaetota</taxon>
        <taxon>Spirochaetia</taxon>
        <taxon>Leptospirales</taxon>
        <taxon>Leptospiraceae</taxon>
        <taxon>Leptospira</taxon>
    </lineage>
</organism>
<gene>
    <name evidence="1" type="ORF">EHQ69_15960</name>
</gene>
<evidence type="ECO:0000313" key="1">
    <source>
        <dbReference type="EMBL" id="TGL87953.1"/>
    </source>
</evidence>
<name>A0A4Z1A972_9LEPT</name>
<keyword evidence="2" id="KW-1185">Reference proteome</keyword>
<protein>
    <submittedName>
        <fullName evidence="1">Uncharacterized protein</fullName>
    </submittedName>
</protein>